<dbReference type="Proteomes" id="UP000800038">
    <property type="component" value="Unassembled WGS sequence"/>
</dbReference>
<protein>
    <submittedName>
        <fullName evidence="1">Uncharacterized protein</fullName>
    </submittedName>
</protein>
<sequence>YVASHYLDYIDTFPLEQQYRLLHDLPDSHFIGPEVKRQISYYGKSASTALAHACLYMKLPWSPNSLPRELSDALSLIYFDHWDQINEGLRRQGTDAIQR</sequence>
<evidence type="ECO:0000313" key="2">
    <source>
        <dbReference type="Proteomes" id="UP000800038"/>
    </source>
</evidence>
<keyword evidence="2" id="KW-1185">Reference proteome</keyword>
<reference evidence="1" key="1">
    <citation type="journal article" date="2020" name="Stud. Mycol.">
        <title>101 Dothideomycetes genomes: a test case for predicting lifestyles and emergence of pathogens.</title>
        <authorList>
            <person name="Haridas S."/>
            <person name="Albert R."/>
            <person name="Binder M."/>
            <person name="Bloem J."/>
            <person name="Labutti K."/>
            <person name="Salamov A."/>
            <person name="Andreopoulos B."/>
            <person name="Baker S."/>
            <person name="Barry K."/>
            <person name="Bills G."/>
            <person name="Bluhm B."/>
            <person name="Cannon C."/>
            <person name="Castanera R."/>
            <person name="Culley D."/>
            <person name="Daum C."/>
            <person name="Ezra D."/>
            <person name="Gonzalez J."/>
            <person name="Henrissat B."/>
            <person name="Kuo A."/>
            <person name="Liang C."/>
            <person name="Lipzen A."/>
            <person name="Lutzoni F."/>
            <person name="Magnuson J."/>
            <person name="Mondo S."/>
            <person name="Nolan M."/>
            <person name="Ohm R."/>
            <person name="Pangilinan J."/>
            <person name="Park H.-J."/>
            <person name="Ramirez L."/>
            <person name="Alfaro M."/>
            <person name="Sun H."/>
            <person name="Tritt A."/>
            <person name="Yoshinaga Y."/>
            <person name="Zwiers L.-H."/>
            <person name="Turgeon B."/>
            <person name="Goodwin S."/>
            <person name="Spatafora J."/>
            <person name="Crous P."/>
            <person name="Grigoriev I."/>
        </authorList>
    </citation>
    <scope>NUCLEOTIDE SEQUENCE</scope>
    <source>
        <strain evidence="1">CBS 161.51</strain>
    </source>
</reference>
<dbReference type="OrthoDB" id="3693985at2759"/>
<gene>
    <name evidence="1" type="ORF">EJ02DRAFT_352829</name>
</gene>
<dbReference type="AlphaFoldDB" id="A0A6A5SL10"/>
<evidence type="ECO:0000313" key="1">
    <source>
        <dbReference type="EMBL" id="KAF1939226.1"/>
    </source>
</evidence>
<dbReference type="EMBL" id="ML976086">
    <property type="protein sequence ID" value="KAF1939226.1"/>
    <property type="molecule type" value="Genomic_DNA"/>
</dbReference>
<accession>A0A6A5SL10</accession>
<organism evidence="1 2">
    <name type="scientific">Clathrospora elynae</name>
    <dbReference type="NCBI Taxonomy" id="706981"/>
    <lineage>
        <taxon>Eukaryota</taxon>
        <taxon>Fungi</taxon>
        <taxon>Dikarya</taxon>
        <taxon>Ascomycota</taxon>
        <taxon>Pezizomycotina</taxon>
        <taxon>Dothideomycetes</taxon>
        <taxon>Pleosporomycetidae</taxon>
        <taxon>Pleosporales</taxon>
        <taxon>Diademaceae</taxon>
        <taxon>Clathrospora</taxon>
    </lineage>
</organism>
<name>A0A6A5SL10_9PLEO</name>
<proteinExistence type="predicted"/>
<feature type="non-terminal residue" evidence="1">
    <location>
        <position position="1"/>
    </location>
</feature>